<evidence type="ECO:0000256" key="3">
    <source>
        <dbReference type="ARBA" id="ARBA00022679"/>
    </source>
</evidence>
<dbReference type="Gene3D" id="3.30.1960.10">
    <property type="entry name" value="tRNA wybutosine-synthesizing-like"/>
    <property type="match status" value="1"/>
</dbReference>
<protein>
    <recommendedName>
        <fullName evidence="8">SAM-dependent methyltransferase TRM5/TYW2-type domain-containing protein</fullName>
    </recommendedName>
</protein>
<dbReference type="PROSITE" id="PS51684">
    <property type="entry name" value="SAM_MT_TRM5_TYW2"/>
    <property type="match status" value="1"/>
</dbReference>
<dbReference type="GO" id="GO:0031591">
    <property type="term" value="P:wybutosine biosynthetic process"/>
    <property type="evidence" value="ECO:0007669"/>
    <property type="project" value="TreeGrafter"/>
</dbReference>
<dbReference type="InterPro" id="IPR029063">
    <property type="entry name" value="SAM-dependent_MTases_sf"/>
</dbReference>
<evidence type="ECO:0000256" key="2">
    <source>
        <dbReference type="ARBA" id="ARBA00022603"/>
    </source>
</evidence>
<comment type="catalytic activity">
    <reaction evidence="7">
        <text>4-demethylwyosine(37) in tRNA(Phe) + S-adenosyl-L-methionine = 4-demethyl-7-[(3S)-3-amino-3-carboxypropyl]wyosine(37) in tRNA(Phe) + S-methyl-5'-thioadenosine + H(+)</text>
        <dbReference type="Rhea" id="RHEA:36355"/>
        <dbReference type="Rhea" id="RHEA-COMP:10164"/>
        <dbReference type="Rhea" id="RHEA-COMP:10378"/>
        <dbReference type="ChEBI" id="CHEBI:15378"/>
        <dbReference type="ChEBI" id="CHEBI:17509"/>
        <dbReference type="ChEBI" id="CHEBI:59789"/>
        <dbReference type="ChEBI" id="CHEBI:64315"/>
        <dbReference type="ChEBI" id="CHEBI:73550"/>
        <dbReference type="EC" id="2.5.1.114"/>
    </reaction>
</comment>
<dbReference type="SUPFAM" id="SSF53335">
    <property type="entry name" value="S-adenosyl-L-methionine-dependent methyltransferases"/>
    <property type="match status" value="1"/>
</dbReference>
<evidence type="ECO:0000256" key="7">
    <source>
        <dbReference type="ARBA" id="ARBA00049400"/>
    </source>
</evidence>
<evidence type="ECO:0000256" key="4">
    <source>
        <dbReference type="ARBA" id="ARBA00022691"/>
    </source>
</evidence>
<name>A0A8J9SZD6_PHATR</name>
<keyword evidence="4" id="KW-0949">S-adenosyl-L-methionine</keyword>
<dbReference type="InterPro" id="IPR030382">
    <property type="entry name" value="MeTrfase_TRM5/TYW2"/>
</dbReference>
<dbReference type="Proteomes" id="UP000836788">
    <property type="component" value="Chromosome 10"/>
</dbReference>
<dbReference type="Pfam" id="PF02676">
    <property type="entry name" value="TYW3"/>
    <property type="match status" value="1"/>
</dbReference>
<dbReference type="EMBL" id="OU594951">
    <property type="protein sequence ID" value="CAG9278428.1"/>
    <property type="molecule type" value="Genomic_DNA"/>
</dbReference>
<dbReference type="PANTHER" id="PTHR23245">
    <property type="entry name" value="TRNA METHYLTRANSFERASE"/>
    <property type="match status" value="1"/>
</dbReference>
<feature type="domain" description="SAM-dependent methyltransferase TRM5/TYW2-type" evidence="8">
    <location>
        <begin position="284"/>
        <end position="568"/>
    </location>
</feature>
<dbReference type="OMA" id="TSHYEYG"/>
<dbReference type="Gene3D" id="3.30.300.110">
    <property type="entry name" value="Met-10+ protein-like domains"/>
    <property type="match status" value="1"/>
</dbReference>
<evidence type="ECO:0000256" key="1">
    <source>
        <dbReference type="ARBA" id="ARBA00004797"/>
    </source>
</evidence>
<evidence type="ECO:0000256" key="5">
    <source>
        <dbReference type="ARBA" id="ARBA00022694"/>
    </source>
</evidence>
<comment type="catalytic activity">
    <reaction evidence="6">
        <text>4-demethyl-7-[(3S)-3-amino-3-carboxypropyl]wyosine(37) in tRNA(Phe) + S-adenosyl-L-methionine = 7-[(3S)-3-amino-3-carboxypropyl]wyosine(37) in tRNA(Phe) + S-adenosyl-L-homocysteine + H(+)</text>
        <dbReference type="Rhea" id="RHEA:36635"/>
        <dbReference type="Rhea" id="RHEA-COMP:10378"/>
        <dbReference type="Rhea" id="RHEA-COMP:10379"/>
        <dbReference type="ChEBI" id="CHEBI:15378"/>
        <dbReference type="ChEBI" id="CHEBI:57856"/>
        <dbReference type="ChEBI" id="CHEBI:59789"/>
        <dbReference type="ChEBI" id="CHEBI:73543"/>
        <dbReference type="ChEBI" id="CHEBI:73550"/>
        <dbReference type="EC" id="2.1.1.282"/>
    </reaction>
</comment>
<dbReference type="GO" id="GO:0030488">
    <property type="term" value="P:tRNA methylation"/>
    <property type="evidence" value="ECO:0007669"/>
    <property type="project" value="TreeGrafter"/>
</dbReference>
<dbReference type="Pfam" id="PF02475">
    <property type="entry name" value="TRM5-TYW2_MTfase"/>
    <property type="match status" value="1"/>
</dbReference>
<keyword evidence="3" id="KW-0808">Transferase</keyword>
<accession>A0A8J9SZD6</accession>
<dbReference type="InterPro" id="IPR036602">
    <property type="entry name" value="tRNA_yW-synthesising-like_sf"/>
</dbReference>
<dbReference type="GO" id="GO:0102522">
    <property type="term" value="F:tRNA 4-demethylwyosine alpha-amino-alpha-carboxypropyltransferase activity"/>
    <property type="evidence" value="ECO:0007669"/>
    <property type="project" value="UniProtKB-EC"/>
</dbReference>
<dbReference type="Gene3D" id="3.40.50.150">
    <property type="entry name" value="Vaccinia Virus protein VP39"/>
    <property type="match status" value="1"/>
</dbReference>
<evidence type="ECO:0000259" key="8">
    <source>
        <dbReference type="PROSITE" id="PS51684"/>
    </source>
</evidence>
<dbReference type="InterPro" id="IPR003827">
    <property type="entry name" value="tRNA_yW-synthesising"/>
</dbReference>
<dbReference type="GO" id="GO:0005737">
    <property type="term" value="C:cytoplasm"/>
    <property type="evidence" value="ECO:0007669"/>
    <property type="project" value="TreeGrafter"/>
</dbReference>
<keyword evidence="2" id="KW-0489">Methyltransferase</keyword>
<evidence type="ECO:0000256" key="6">
    <source>
        <dbReference type="ARBA" id="ARBA00049202"/>
    </source>
</evidence>
<keyword evidence="5" id="KW-0819">tRNA processing</keyword>
<gene>
    <name evidence="9" type="ORF">PTTT1_LOCUS6891</name>
</gene>
<sequence length="577" mass="64314">MASRQQAVNNFENSKLQCLGKRDKSSAGRIDPKAVDICAVINKLEQYYTTSSCAGRCFLYRGPGVKSTNQFTRFRVSHEKICDPLRYFNLETLDNDFTGGGDPVRSVGQYDQEDHNRGTVQAEDDEILQRERYGSTSIVGMSEGDSIWLRFEPFILHVACRSLAAASALMAAARPAFKNVGLTTWKQNSRYLVAIWGDEGLDMPLSIPGASRLLIPNVDDLTFLPYWLATLVNERHERNWSKIIRFTQAVRDMKLINDDSDVEADNRFLLMTANQNASKIPRSFDVVGDIALIHNISTDDPEERKHIGDAIMQKNKAIKIVAVRESSLHGIERAPGKAGVAIIAGMQRSPLITTHCEYGIKCVVDLQHTFFSPRMGPERLRICQQVARGENVLVLFAGVCMDALQIAGRTEASTILAVDMNPIATECGTRALRMLVRNKAVKTDGAADRLRIIEGEVSQVLERLPRNFFDRVLAPRPKEGNMDGDLGSGDGGITFLRAFLPVMNQNGGECHWYDFVADHEFPECARTRSLVESVCNHQGLSMEVLHVASVGSVAMRQLRICLDFRIFPMTKEETVSL</sequence>
<dbReference type="GO" id="GO:0008175">
    <property type="term" value="F:tRNA methyltransferase activity"/>
    <property type="evidence" value="ECO:0007669"/>
    <property type="project" value="TreeGrafter"/>
</dbReference>
<proteinExistence type="predicted"/>
<reference evidence="9" key="1">
    <citation type="submission" date="2022-02" db="EMBL/GenBank/DDBJ databases">
        <authorList>
            <person name="Giguere J D."/>
        </authorList>
    </citation>
    <scope>NUCLEOTIDE SEQUENCE</scope>
    <source>
        <strain evidence="9">CCAP 1055/1</strain>
    </source>
</reference>
<comment type="pathway">
    <text evidence="1">tRNA modification; wybutosine-tRNA(Phe) biosynthesis.</text>
</comment>
<dbReference type="AlphaFoldDB" id="A0A8J9SZD6"/>
<dbReference type="InterPro" id="IPR056743">
    <property type="entry name" value="TRM5-TYW2-like_MTfase"/>
</dbReference>
<organism evidence="9">
    <name type="scientific">Phaeodactylum tricornutum</name>
    <name type="common">Diatom</name>
    <dbReference type="NCBI Taxonomy" id="2850"/>
    <lineage>
        <taxon>Eukaryota</taxon>
        <taxon>Sar</taxon>
        <taxon>Stramenopiles</taxon>
        <taxon>Ochrophyta</taxon>
        <taxon>Bacillariophyta</taxon>
        <taxon>Bacillariophyceae</taxon>
        <taxon>Bacillariophycidae</taxon>
        <taxon>Naviculales</taxon>
        <taxon>Phaeodactylaceae</taxon>
        <taxon>Phaeodactylum</taxon>
    </lineage>
</organism>
<evidence type="ECO:0000313" key="9">
    <source>
        <dbReference type="EMBL" id="CAG9278428.1"/>
    </source>
</evidence>
<dbReference type="SUPFAM" id="SSF111278">
    <property type="entry name" value="SSo0622-like"/>
    <property type="match status" value="1"/>
</dbReference>
<dbReference type="PANTHER" id="PTHR23245:SF25">
    <property type="entry name" value="TRNA WYBUTOSINE-SYNTHESIZING PROTEIN 2 HOMOLOG"/>
    <property type="match status" value="1"/>
</dbReference>